<keyword evidence="5 7" id="KW-1133">Transmembrane helix</keyword>
<accession>A0AAN5HZC7</accession>
<sequence>IMFRARTMLVFAVVSMTSFLPYNLFMNAHEYFYYKLRNASDPEVRASENLTNDLSVSFGKQSRLDAGIEPTTELQLSYEGWFTVTSGVACILGSLLNTVATKKLSNSCRVLSGHVIVLLSLLPTLAYTCIDTDEDQSRFFWMSMFLSSVSCFGSMGLIGAGITGLAATFHEHHMQLVLIGQALAGICSSLLSIICQAATDDDILNGQIYFGAAFIWTIVSILCYFSLV</sequence>
<evidence type="ECO:0000256" key="2">
    <source>
        <dbReference type="ARBA" id="ARBA00007965"/>
    </source>
</evidence>
<protein>
    <submittedName>
        <fullName evidence="8">Uncharacterized protein</fullName>
    </submittedName>
</protein>
<feature type="transmembrane region" description="Helical" evidence="7">
    <location>
        <begin position="7"/>
        <end position="25"/>
    </location>
</feature>
<evidence type="ECO:0000256" key="6">
    <source>
        <dbReference type="ARBA" id="ARBA00023136"/>
    </source>
</evidence>
<feature type="transmembrane region" description="Helical" evidence="7">
    <location>
        <begin position="139"/>
        <end position="169"/>
    </location>
</feature>
<feature type="non-terminal residue" evidence="8">
    <location>
        <position position="1"/>
    </location>
</feature>
<evidence type="ECO:0000313" key="9">
    <source>
        <dbReference type="Proteomes" id="UP001328107"/>
    </source>
</evidence>
<evidence type="ECO:0000256" key="4">
    <source>
        <dbReference type="ARBA" id="ARBA00022692"/>
    </source>
</evidence>
<dbReference type="GO" id="GO:0005337">
    <property type="term" value="F:nucleoside transmembrane transporter activity"/>
    <property type="evidence" value="ECO:0007669"/>
    <property type="project" value="InterPro"/>
</dbReference>
<keyword evidence="3" id="KW-0813">Transport</keyword>
<keyword evidence="4 7" id="KW-0812">Transmembrane</keyword>
<keyword evidence="6 7" id="KW-0472">Membrane</keyword>
<dbReference type="EMBL" id="BTRK01000004">
    <property type="protein sequence ID" value="GMR46290.1"/>
    <property type="molecule type" value="Genomic_DNA"/>
</dbReference>
<evidence type="ECO:0000313" key="8">
    <source>
        <dbReference type="EMBL" id="GMR46290.1"/>
    </source>
</evidence>
<name>A0AAN5HZC7_9BILA</name>
<dbReference type="PANTHER" id="PTHR10332:SF88">
    <property type="entry name" value="EQUILIBRATIVE NUCLEOSIDE TRANSPORTER 1, ISOFORM A"/>
    <property type="match status" value="1"/>
</dbReference>
<keyword evidence="9" id="KW-1185">Reference proteome</keyword>
<comment type="similarity">
    <text evidence="2">Belongs to the SLC29A/ENT transporter (TC 2.A.57) family.</text>
</comment>
<reference evidence="9" key="1">
    <citation type="submission" date="2022-10" db="EMBL/GenBank/DDBJ databases">
        <title>Genome assembly of Pristionchus species.</title>
        <authorList>
            <person name="Yoshida K."/>
            <person name="Sommer R.J."/>
        </authorList>
    </citation>
    <scope>NUCLEOTIDE SEQUENCE [LARGE SCALE GENOMIC DNA]</scope>
    <source>
        <strain evidence="9">RS5460</strain>
    </source>
</reference>
<gene>
    <name evidence="8" type="ORF">PMAYCL1PPCAC_16485</name>
</gene>
<feature type="transmembrane region" description="Helical" evidence="7">
    <location>
        <begin position="80"/>
        <end position="98"/>
    </location>
</feature>
<dbReference type="AlphaFoldDB" id="A0AAN5HZC7"/>
<feature type="transmembrane region" description="Helical" evidence="7">
    <location>
        <begin position="206"/>
        <end position="227"/>
    </location>
</feature>
<comment type="caution">
    <text evidence="8">The sequence shown here is derived from an EMBL/GenBank/DDBJ whole genome shotgun (WGS) entry which is preliminary data.</text>
</comment>
<proteinExistence type="inferred from homology"/>
<evidence type="ECO:0000256" key="5">
    <source>
        <dbReference type="ARBA" id="ARBA00022989"/>
    </source>
</evidence>
<dbReference type="InterPro" id="IPR002259">
    <property type="entry name" value="Eqnu_transpt"/>
</dbReference>
<dbReference type="PANTHER" id="PTHR10332">
    <property type="entry name" value="EQUILIBRATIVE NUCLEOSIDE TRANSPORTER"/>
    <property type="match status" value="1"/>
</dbReference>
<evidence type="ECO:0000256" key="1">
    <source>
        <dbReference type="ARBA" id="ARBA00004141"/>
    </source>
</evidence>
<feature type="non-terminal residue" evidence="8">
    <location>
        <position position="228"/>
    </location>
</feature>
<evidence type="ECO:0000256" key="7">
    <source>
        <dbReference type="SAM" id="Phobius"/>
    </source>
</evidence>
<organism evidence="8 9">
    <name type="scientific">Pristionchus mayeri</name>
    <dbReference type="NCBI Taxonomy" id="1317129"/>
    <lineage>
        <taxon>Eukaryota</taxon>
        <taxon>Metazoa</taxon>
        <taxon>Ecdysozoa</taxon>
        <taxon>Nematoda</taxon>
        <taxon>Chromadorea</taxon>
        <taxon>Rhabditida</taxon>
        <taxon>Rhabditina</taxon>
        <taxon>Diplogasteromorpha</taxon>
        <taxon>Diplogasteroidea</taxon>
        <taxon>Neodiplogasteridae</taxon>
        <taxon>Pristionchus</taxon>
    </lineage>
</organism>
<dbReference type="GO" id="GO:0005886">
    <property type="term" value="C:plasma membrane"/>
    <property type="evidence" value="ECO:0007669"/>
    <property type="project" value="TreeGrafter"/>
</dbReference>
<dbReference type="Proteomes" id="UP001328107">
    <property type="component" value="Unassembled WGS sequence"/>
</dbReference>
<evidence type="ECO:0000256" key="3">
    <source>
        <dbReference type="ARBA" id="ARBA00022448"/>
    </source>
</evidence>
<dbReference type="Pfam" id="PF01733">
    <property type="entry name" value="Nucleoside_tran"/>
    <property type="match status" value="1"/>
</dbReference>
<comment type="subcellular location">
    <subcellularLocation>
        <location evidence="1">Membrane</location>
        <topology evidence="1">Multi-pass membrane protein</topology>
    </subcellularLocation>
</comment>
<feature type="transmembrane region" description="Helical" evidence="7">
    <location>
        <begin position="110"/>
        <end position="127"/>
    </location>
</feature>
<feature type="transmembrane region" description="Helical" evidence="7">
    <location>
        <begin position="176"/>
        <end position="194"/>
    </location>
</feature>